<dbReference type="GO" id="GO:0005634">
    <property type="term" value="C:nucleus"/>
    <property type="evidence" value="ECO:0007669"/>
    <property type="project" value="TreeGrafter"/>
</dbReference>
<dbReference type="PROSITE" id="PS50896">
    <property type="entry name" value="LISH"/>
    <property type="match status" value="1"/>
</dbReference>
<organism evidence="13 14">
    <name type="scientific">Obba rivulosa</name>
    <dbReference type="NCBI Taxonomy" id="1052685"/>
    <lineage>
        <taxon>Eukaryota</taxon>
        <taxon>Fungi</taxon>
        <taxon>Dikarya</taxon>
        <taxon>Basidiomycota</taxon>
        <taxon>Agaricomycotina</taxon>
        <taxon>Agaricomycetes</taxon>
        <taxon>Polyporales</taxon>
        <taxon>Gelatoporiaceae</taxon>
        <taxon>Obba</taxon>
    </lineage>
</organism>
<keyword evidence="3" id="KW-0479">Metal-binding</keyword>
<keyword evidence="5" id="KW-0862">Zinc</keyword>
<keyword evidence="4 9" id="KW-0863">Zinc-finger</keyword>
<feature type="region of interest" description="Disordered" evidence="10">
    <location>
        <begin position="476"/>
        <end position="502"/>
    </location>
</feature>
<name>A0A8E2DTH3_9APHY</name>
<dbReference type="GO" id="GO:0005737">
    <property type="term" value="C:cytoplasm"/>
    <property type="evidence" value="ECO:0007669"/>
    <property type="project" value="UniProtKB-SubCell"/>
</dbReference>
<evidence type="ECO:0000256" key="5">
    <source>
        <dbReference type="ARBA" id="ARBA00022833"/>
    </source>
</evidence>
<reference evidence="13 14" key="1">
    <citation type="submission" date="2016-07" db="EMBL/GenBank/DDBJ databases">
        <title>Draft genome of the white-rot fungus Obba rivulosa 3A-2.</title>
        <authorList>
            <consortium name="DOE Joint Genome Institute"/>
            <person name="Miettinen O."/>
            <person name="Riley R."/>
            <person name="Acob R."/>
            <person name="Barry K."/>
            <person name="Cullen D."/>
            <person name="De Vries R."/>
            <person name="Hainaut M."/>
            <person name="Hatakka A."/>
            <person name="Henrissat B."/>
            <person name="Hilden K."/>
            <person name="Kuo R."/>
            <person name="Labutti K."/>
            <person name="Lipzen A."/>
            <person name="Makela M.R."/>
            <person name="Sandor L."/>
            <person name="Spatafora J.W."/>
            <person name="Grigoriev I.V."/>
            <person name="Hibbett D.S."/>
        </authorList>
    </citation>
    <scope>NUCLEOTIDE SEQUENCE [LARGE SCALE GENOMIC DNA]</scope>
    <source>
        <strain evidence="13 14">3A-2</strain>
    </source>
</reference>
<feature type="region of interest" description="Disordered" evidence="10">
    <location>
        <begin position="1347"/>
        <end position="1504"/>
    </location>
</feature>
<evidence type="ECO:0000256" key="2">
    <source>
        <dbReference type="ARBA" id="ARBA00022490"/>
    </source>
</evidence>
<comment type="subcellular location">
    <subcellularLocation>
        <location evidence="1">Cytoplasm</location>
    </subcellularLocation>
</comment>
<dbReference type="PANTHER" id="PTHR12170:SF3">
    <property type="entry name" value="GH10162P"/>
    <property type="match status" value="1"/>
</dbReference>
<dbReference type="GO" id="GO:0061630">
    <property type="term" value="F:ubiquitin protein ligase activity"/>
    <property type="evidence" value="ECO:0007669"/>
    <property type="project" value="InterPro"/>
</dbReference>
<dbReference type="EMBL" id="KV722335">
    <property type="protein sequence ID" value="OCH95505.1"/>
    <property type="molecule type" value="Genomic_DNA"/>
</dbReference>
<evidence type="ECO:0000256" key="10">
    <source>
        <dbReference type="SAM" id="MobiDB-lite"/>
    </source>
</evidence>
<dbReference type="FunFam" id="3.30.40.10:FF:000143">
    <property type="entry name" value="Regulator of gluconeogenesis Rmd5"/>
    <property type="match status" value="1"/>
</dbReference>
<evidence type="ECO:0000256" key="1">
    <source>
        <dbReference type="ARBA" id="ARBA00004496"/>
    </source>
</evidence>
<evidence type="ECO:0000313" key="13">
    <source>
        <dbReference type="EMBL" id="OCH95505.1"/>
    </source>
</evidence>
<dbReference type="InterPro" id="IPR044063">
    <property type="entry name" value="ZF_RING_GID"/>
</dbReference>
<feature type="domain" description="RING-Gid-type" evidence="12">
    <location>
        <begin position="332"/>
        <end position="376"/>
    </location>
</feature>
<keyword evidence="2" id="KW-0963">Cytoplasm</keyword>
<dbReference type="InterPro" id="IPR013665">
    <property type="entry name" value="Sfi1_dom"/>
</dbReference>
<dbReference type="Pfam" id="PF08457">
    <property type="entry name" value="Sfi1"/>
    <property type="match status" value="1"/>
</dbReference>
<dbReference type="InterPro" id="IPR024964">
    <property type="entry name" value="CTLH/CRA"/>
</dbReference>
<dbReference type="PROSITE" id="PS50897">
    <property type="entry name" value="CTLH"/>
    <property type="match status" value="1"/>
</dbReference>
<dbReference type="CDD" id="cd16652">
    <property type="entry name" value="dRING_Rmd5p-like"/>
    <property type="match status" value="1"/>
</dbReference>
<evidence type="ECO:0000256" key="6">
    <source>
        <dbReference type="ARBA" id="ARBA00061136"/>
    </source>
</evidence>
<dbReference type="Pfam" id="PF10607">
    <property type="entry name" value="CTLH"/>
    <property type="match status" value="1"/>
</dbReference>
<dbReference type="GO" id="GO:0008270">
    <property type="term" value="F:zinc ion binding"/>
    <property type="evidence" value="ECO:0007669"/>
    <property type="project" value="UniProtKB-KW"/>
</dbReference>
<feature type="compositionally biased region" description="Basic and acidic residues" evidence="10">
    <location>
        <begin position="1480"/>
        <end position="1495"/>
    </location>
</feature>
<proteinExistence type="inferred from homology"/>
<accession>A0A8E2DTH3</accession>
<feature type="region of interest" description="Disordered" evidence="10">
    <location>
        <begin position="602"/>
        <end position="675"/>
    </location>
</feature>
<keyword evidence="14" id="KW-1185">Reference proteome</keyword>
<dbReference type="InterPro" id="IPR027370">
    <property type="entry name" value="Znf-RING_euk"/>
</dbReference>
<dbReference type="PANTHER" id="PTHR12170">
    <property type="entry name" value="MACROPHAGE ERYTHROBLAST ATTACHER-RELATED"/>
    <property type="match status" value="1"/>
</dbReference>
<evidence type="ECO:0000256" key="7">
    <source>
        <dbReference type="ARBA" id="ARBA00075398"/>
    </source>
</evidence>
<evidence type="ECO:0000313" key="14">
    <source>
        <dbReference type="Proteomes" id="UP000250043"/>
    </source>
</evidence>
<feature type="zinc finger region" description="RING-Gid-type" evidence="9">
    <location>
        <begin position="332"/>
        <end position="376"/>
    </location>
</feature>
<evidence type="ECO:0000256" key="9">
    <source>
        <dbReference type="PROSITE-ProRule" id="PRU01215"/>
    </source>
</evidence>
<evidence type="ECO:0000256" key="4">
    <source>
        <dbReference type="ARBA" id="ARBA00022771"/>
    </source>
</evidence>
<protein>
    <recommendedName>
        <fullName evidence="8">GID complex catalytic subunit 2</fullName>
    </recommendedName>
    <alternativeName>
        <fullName evidence="7">Glucose-induced degradation protein 2</fullName>
    </alternativeName>
</protein>
<dbReference type="InterPro" id="IPR006594">
    <property type="entry name" value="LisH"/>
</dbReference>
<dbReference type="SMART" id="SM00668">
    <property type="entry name" value="CTLH"/>
    <property type="match status" value="1"/>
</dbReference>
<feature type="region of interest" description="Disordered" evidence="10">
    <location>
        <begin position="514"/>
        <end position="572"/>
    </location>
</feature>
<dbReference type="InterPro" id="IPR006595">
    <property type="entry name" value="CTLH_C"/>
</dbReference>
<dbReference type="OrthoDB" id="1933281at2759"/>
<feature type="compositionally biased region" description="Polar residues" evidence="10">
    <location>
        <begin position="549"/>
        <end position="563"/>
    </location>
</feature>
<feature type="compositionally biased region" description="Basic and acidic residues" evidence="10">
    <location>
        <begin position="1366"/>
        <end position="1384"/>
    </location>
</feature>
<evidence type="ECO:0000256" key="3">
    <source>
        <dbReference type="ARBA" id="ARBA00022723"/>
    </source>
</evidence>
<dbReference type="InterPro" id="IPR037683">
    <property type="entry name" value="Rmd5_dRing"/>
</dbReference>
<evidence type="ECO:0000259" key="12">
    <source>
        <dbReference type="PROSITE" id="PS51867"/>
    </source>
</evidence>
<feature type="compositionally biased region" description="Basic and acidic residues" evidence="10">
    <location>
        <begin position="1406"/>
        <end position="1415"/>
    </location>
</feature>
<dbReference type="GO" id="GO:0043161">
    <property type="term" value="P:proteasome-mediated ubiquitin-dependent protein catabolic process"/>
    <property type="evidence" value="ECO:0007669"/>
    <property type="project" value="InterPro"/>
</dbReference>
<dbReference type="Pfam" id="PF13445">
    <property type="entry name" value="zf-RING_UBOX"/>
    <property type="match status" value="1"/>
</dbReference>
<dbReference type="InterPro" id="IPR045098">
    <property type="entry name" value="Fyv10_fam"/>
</dbReference>
<comment type="similarity">
    <text evidence="6">Belongs to the RMD5/GID2 family.</text>
</comment>
<evidence type="ECO:0000256" key="8">
    <source>
        <dbReference type="ARBA" id="ARBA00080744"/>
    </source>
</evidence>
<feature type="compositionally biased region" description="Polar residues" evidence="10">
    <location>
        <begin position="634"/>
        <end position="652"/>
    </location>
</feature>
<sequence>MDGPLKELAKLEKLTADNGPAKGKSQSVTGSLDSLLQSLRQAKDHLQAGSAPADILSSLSQTVESKKKDIDERQKEIHSSLNRYNKALDKKFSTALPSYPPLFTSGEARSSLERTIALHFLRTGQFKTAKTFIEESGVDIDPSLSTNFIDLYRIITALRQQDIAPALEWTARNREFLYSRSSALEFQLHRSQYIRLLLDSHPPDIPTALAYARANFPPFYAQHDTEIKRLMSCVLYLPSSRLTTSPYADLASPAAHSDLEPMFAKEYCASLGMSRQVPLRVVGDIGGGGALARIEKGRKVMRERKSEWSQSDELPIEIPLPSENRYHSIFACPVSKEQSTEQNPPMMMSCGHVISKDSLQKLSKPGGPERASSPVKVSRLAAIARANELLDDSRNSHASAQERIELTPDEFEFLDAVIERADKTATTFLTVFKAYSDLLHERGMDSRSEVAYYTKLLKLGTLKGTWGDKWDTIKRQHSHSAGVGPSSRRVTRVTRNPPAASGVATRLTTVLNGTHPDTFTLHSHHSDTEASSSDPEPNNILGYGRQLQRLPSPTLTTMTSNSLGLDIGPSRDADQVDSISRVMPFRHPVPSHRLRHWDSATTEASAADTVPILSPTPPSYGAATRGTIFPPTPQTATRPRSKTTISSRQTSSSPPPLHTNGVHVPLPQTRERRKSVLNEDDAWKKIQEEQDLLEADRFREERLLERCWEVWKQGYQWIVMTNQQIADARDHLILRRALQRWRTINAERHEMYQNVSGLSDTRCLKAAFDLWKSKLKKKRQTDWRNAMRARMNLLREKRELKLKKDAWAKWRQSYQSHLSSQHYSERLVLRFFKKWKSRMGAVEQMDAAAEHFEYMKDERQLERCWDIWKKASDLRRTEKVLVDRVEIRIVAGVLDVWKKRLHENHVADRFYDKIVIKRALGAWKGARDRIRVLENRASKHIVRQNDVLIRAVMRVWKAHERGRLLERVKTSRLLKQSWAVWKKRIEWQKTLEVTALSFSMRPSSSLASDTLKRWHQVYTSHHNAQAFAIQYQSAQLQFKMLLAWRQQLRAKRRMLKQAKIAQKFFIMRNYWQKWALQLEERRRKKKLQEFERRVVKKYFAEWLETAQRQRHQKLAEQIISRRIAMRITSDALVHWTNRVADIKFQELDVTQKYDKKLLAAAFGKWKTLCIRHVEELSLMASYQDVKREENMRKMFYRWLTAARKARHRRLLLQHKEEEIKFQLISVAWDKWRERFLDLRLQPVADNFILQSQRNMMFRAFGIWLSKTKTLPAVRFHSFHLKAKAWKAWRDAMPRALQAKTAREMERKAVLSKAYEKWVKAYRTKIELKAVARARYLRLPTVARQIAPKSRPFPAPSQNARLQFPSRDVRHSSPAKDESDDDHPPPVRSRTPSGKFGIASLLTSRPRSPERPEARLGPRTVLSGPPTRPKLSTRASSTRDLSPVRPASSYSGVPATREHVPRPPTALSTASGGELGPRSSLRQELRELQLRSRPLMDRSQAAQHS</sequence>
<evidence type="ECO:0000259" key="11">
    <source>
        <dbReference type="PROSITE" id="PS50897"/>
    </source>
</evidence>
<dbReference type="GO" id="GO:0034657">
    <property type="term" value="C:GID complex"/>
    <property type="evidence" value="ECO:0007669"/>
    <property type="project" value="TreeGrafter"/>
</dbReference>
<dbReference type="PROSITE" id="PS51867">
    <property type="entry name" value="ZF_RING_GID"/>
    <property type="match status" value="1"/>
</dbReference>
<gene>
    <name evidence="13" type="ORF">OBBRIDRAFT_816423</name>
</gene>
<feature type="domain" description="CTLH" evidence="11">
    <location>
        <begin position="147"/>
        <end position="204"/>
    </location>
</feature>
<dbReference type="Proteomes" id="UP000250043">
    <property type="component" value="Unassembled WGS sequence"/>
</dbReference>